<organism evidence="7 8">
    <name type="scientific">Cytobacillus oceanisediminis</name>
    <dbReference type="NCBI Taxonomy" id="665099"/>
    <lineage>
        <taxon>Bacteria</taxon>
        <taxon>Bacillati</taxon>
        <taxon>Bacillota</taxon>
        <taxon>Bacilli</taxon>
        <taxon>Bacillales</taxon>
        <taxon>Bacillaceae</taxon>
        <taxon>Cytobacillus</taxon>
    </lineage>
</organism>
<keyword evidence="7" id="KW-0282">Flagellum</keyword>
<evidence type="ECO:0000259" key="6">
    <source>
        <dbReference type="Pfam" id="PF00700"/>
    </source>
</evidence>
<dbReference type="Pfam" id="PF00700">
    <property type="entry name" value="Flagellin_C"/>
    <property type="match status" value="1"/>
</dbReference>
<evidence type="ECO:0000313" key="8">
    <source>
        <dbReference type="Proteomes" id="UP000247150"/>
    </source>
</evidence>
<dbReference type="GO" id="GO:0005198">
    <property type="term" value="F:structural molecule activity"/>
    <property type="evidence" value="ECO:0007669"/>
    <property type="project" value="UniProtKB-UniRule"/>
</dbReference>
<protein>
    <recommendedName>
        <fullName evidence="2 4">Flagellin</fullName>
    </recommendedName>
</protein>
<keyword evidence="3 4" id="KW-0975">Bacterial flagellum</keyword>
<dbReference type="EMBL" id="QGTW01000004">
    <property type="protein sequence ID" value="PWW29454.1"/>
    <property type="molecule type" value="Genomic_DNA"/>
</dbReference>
<dbReference type="PANTHER" id="PTHR42792:SF2">
    <property type="entry name" value="FLAGELLIN"/>
    <property type="match status" value="1"/>
</dbReference>
<dbReference type="PRINTS" id="PR00207">
    <property type="entry name" value="FLAGELLIN"/>
</dbReference>
<comment type="similarity">
    <text evidence="1 4">Belongs to the bacterial flagellin family.</text>
</comment>
<accession>A0A2V2ZYD7</accession>
<dbReference type="InterPro" id="IPR046358">
    <property type="entry name" value="Flagellin_C"/>
</dbReference>
<dbReference type="GO" id="GO:0005576">
    <property type="term" value="C:extracellular region"/>
    <property type="evidence" value="ECO:0007669"/>
    <property type="project" value="UniProtKB-SubCell"/>
</dbReference>
<feature type="domain" description="Flagellin C-terminal" evidence="6">
    <location>
        <begin position="323"/>
        <end position="375"/>
    </location>
</feature>
<evidence type="ECO:0000256" key="4">
    <source>
        <dbReference type="RuleBase" id="RU362073"/>
    </source>
</evidence>
<evidence type="ECO:0000256" key="1">
    <source>
        <dbReference type="ARBA" id="ARBA00005709"/>
    </source>
</evidence>
<comment type="function">
    <text evidence="4">Flagellin is the subunit protein which polymerizes to form the filaments of bacterial flagella.</text>
</comment>
<gene>
    <name evidence="7" type="ORF">DFO73_10485</name>
</gene>
<proteinExistence type="inferred from homology"/>
<dbReference type="RefSeq" id="WP_110064519.1">
    <property type="nucleotide sequence ID" value="NZ_QGTW01000004.1"/>
</dbReference>
<dbReference type="GO" id="GO:0009288">
    <property type="term" value="C:bacterial-type flagellum"/>
    <property type="evidence" value="ECO:0007669"/>
    <property type="project" value="UniProtKB-SubCell"/>
</dbReference>
<dbReference type="AlphaFoldDB" id="A0A2V2ZYD7"/>
<evidence type="ECO:0000256" key="3">
    <source>
        <dbReference type="ARBA" id="ARBA00023143"/>
    </source>
</evidence>
<keyword evidence="4" id="KW-0964">Secreted</keyword>
<feature type="domain" description="Flagellin N-terminal" evidence="5">
    <location>
        <begin position="3"/>
        <end position="141"/>
    </location>
</feature>
<comment type="caution">
    <text evidence="7">The sequence shown here is derived from an EMBL/GenBank/DDBJ whole genome shotgun (WGS) entry which is preliminary data.</text>
</comment>
<reference evidence="7 8" key="1">
    <citation type="submission" date="2018-05" db="EMBL/GenBank/DDBJ databases">
        <title>Freshwater and sediment microbial communities from various areas in North America, analyzing microbe dynamics in response to fracking.</title>
        <authorList>
            <person name="Lamendella R."/>
        </authorList>
    </citation>
    <scope>NUCLEOTIDE SEQUENCE [LARGE SCALE GENOMIC DNA]</scope>
    <source>
        <strain evidence="7 8">15_TX</strain>
    </source>
</reference>
<name>A0A2V2ZYD7_9BACI</name>
<dbReference type="InterPro" id="IPR001492">
    <property type="entry name" value="Flagellin"/>
</dbReference>
<comment type="subcellular location">
    <subcellularLocation>
        <location evidence="4">Secreted</location>
    </subcellularLocation>
    <subcellularLocation>
        <location evidence="4">Bacterial flagellum</location>
    </subcellularLocation>
</comment>
<evidence type="ECO:0000259" key="5">
    <source>
        <dbReference type="Pfam" id="PF00669"/>
    </source>
</evidence>
<keyword evidence="7" id="KW-0969">Cilium</keyword>
<keyword evidence="7" id="KW-0966">Cell projection</keyword>
<dbReference type="SUPFAM" id="SSF64518">
    <property type="entry name" value="Phase 1 flagellin"/>
    <property type="match status" value="1"/>
</dbReference>
<sequence length="377" mass="38301">MRINHNIAALNTYRQLNSASGAQSKSMEKLSSGLRINRAGDDAAGLAISEKMRGQVRGLEQASRNSQDGISMIQTAEGALNETHSILQRMRELAVQAGNDTNTATDRGEIQKEVNQLTSEINRIGNTTEFNTQKLIDGTKTTAAATSGSVDGTAAAAATVTTGGTLALEIDGTAVNVSVTDGDAYATVISAINAAANTALGTTGVTYASDNSGTLKIESDTTGSTSSVEVVSGAGSILTDLKLSVGTGTGTDATSGATLQIGANENQSLTVDFADMRSLALGLTGTAGAAGFTATNTVTDGTNNTTVEAALDVSTATNAASAITVINAAIESVSAERSKLGSNQNRLEHTINNLGTSAENLTAAESRIRDVDYALAA</sequence>
<dbReference type="InterPro" id="IPR001029">
    <property type="entry name" value="Flagellin_N"/>
</dbReference>
<dbReference type="OrthoDB" id="9796789at2"/>
<evidence type="ECO:0000313" key="7">
    <source>
        <dbReference type="EMBL" id="PWW29454.1"/>
    </source>
</evidence>
<dbReference type="Pfam" id="PF00669">
    <property type="entry name" value="Flagellin_N"/>
    <property type="match status" value="1"/>
</dbReference>
<evidence type="ECO:0000256" key="2">
    <source>
        <dbReference type="ARBA" id="ARBA00020110"/>
    </source>
</evidence>
<dbReference type="PANTHER" id="PTHR42792">
    <property type="entry name" value="FLAGELLIN"/>
    <property type="match status" value="1"/>
</dbReference>
<dbReference type="Proteomes" id="UP000247150">
    <property type="component" value="Unassembled WGS sequence"/>
</dbReference>
<dbReference type="Gene3D" id="1.20.1330.10">
    <property type="entry name" value="f41 fragment of flagellin, N-terminal domain"/>
    <property type="match status" value="2"/>
</dbReference>